<proteinExistence type="predicted"/>
<dbReference type="EMBL" id="JAGSOG010000086">
    <property type="protein sequence ID" value="MBR7835207.1"/>
    <property type="molecule type" value="Genomic_DNA"/>
</dbReference>
<dbReference type="RefSeq" id="WP_212529700.1">
    <property type="nucleotide sequence ID" value="NZ_JAGSOG010000086.1"/>
</dbReference>
<dbReference type="Proteomes" id="UP000675781">
    <property type="component" value="Unassembled WGS sequence"/>
</dbReference>
<evidence type="ECO:0000313" key="2">
    <source>
        <dbReference type="Proteomes" id="UP000675781"/>
    </source>
</evidence>
<keyword evidence="2" id="KW-1185">Reference proteome</keyword>
<organism evidence="1 2">
    <name type="scientific">Actinospica durhamensis</name>
    <dbReference type="NCBI Taxonomy" id="1508375"/>
    <lineage>
        <taxon>Bacteria</taxon>
        <taxon>Bacillati</taxon>
        <taxon>Actinomycetota</taxon>
        <taxon>Actinomycetes</taxon>
        <taxon>Catenulisporales</taxon>
        <taxon>Actinospicaceae</taxon>
        <taxon>Actinospica</taxon>
    </lineage>
</organism>
<comment type="caution">
    <text evidence="1">The sequence shown here is derived from an EMBL/GenBank/DDBJ whole genome shotgun (WGS) entry which is preliminary data.</text>
</comment>
<evidence type="ECO:0000313" key="1">
    <source>
        <dbReference type="EMBL" id="MBR7835207.1"/>
    </source>
</evidence>
<name>A0A941ERL4_9ACTN</name>
<sequence length="253" mass="27133">MDPAQAYLKCEIVRWVDDEPQPGIVEARLMDADGRTWTFLEKTAIVDWDETAGPDSIYPCPGLIRCEVLDCYGGAAGPPSILVTTSRPDGVESVHRQSEFQVTVDQLAWSTGEDGGPLSGRLESETLVGARLLGVISAWHVHDGARSPSPVDVWLVLDPAGPVRVGVAADWRLSVERHGVYEPYDMQEYGRIEVDVPGADFALSGHVGDRILAVEAACDATTGQLMGMTLSFETGPVCLHSHGGDLLLEAAAP</sequence>
<accession>A0A941ERL4</accession>
<reference evidence="1" key="1">
    <citation type="submission" date="2021-04" db="EMBL/GenBank/DDBJ databases">
        <title>Genome based classification of Actinospica acidithermotolerans sp. nov., an actinobacterium isolated from an Indonesian hot spring.</title>
        <authorList>
            <person name="Kusuma A.B."/>
            <person name="Putra K.E."/>
            <person name="Nafisah S."/>
            <person name="Loh J."/>
            <person name="Nouioui I."/>
            <person name="Goodfellow M."/>
        </authorList>
    </citation>
    <scope>NUCLEOTIDE SEQUENCE</scope>
    <source>
        <strain evidence="1">CSCA 57</strain>
    </source>
</reference>
<gene>
    <name evidence="1" type="ORF">KDL01_18180</name>
</gene>
<protein>
    <submittedName>
        <fullName evidence="1">Uncharacterized protein</fullName>
    </submittedName>
</protein>
<dbReference type="AlphaFoldDB" id="A0A941ERL4"/>